<evidence type="ECO:0000259" key="3">
    <source>
        <dbReference type="Pfam" id="PF00881"/>
    </source>
</evidence>
<dbReference type="InterPro" id="IPR000415">
    <property type="entry name" value="Nitroreductase-like"/>
</dbReference>
<dbReference type="Pfam" id="PF00881">
    <property type="entry name" value="Nitroreductase"/>
    <property type="match status" value="1"/>
</dbReference>
<dbReference type="Proteomes" id="UP000319783">
    <property type="component" value="Unassembled WGS sequence"/>
</dbReference>
<dbReference type="EMBL" id="SULG01000004">
    <property type="protein sequence ID" value="TLD43336.1"/>
    <property type="molecule type" value="Genomic_DNA"/>
</dbReference>
<sequence>MDVREAIHKRRSIRKFKPDPVPDECIVQILESARLAPSGSNTQPWRFILVKDTETRKKLQAASYNQRHVGQAPVIIACCADIKASGEFPKRIDELIAAGALPAKTREIFVPSLKRGETSADITWHLLIAATGNTDIAIEHMVLQAVELGLGTCWVRWFNDNKVKEILEIPKNIEIVAILPVGYPDEEPSQRPRFDLEKIVFYEKYGKKKDDKS</sequence>
<comment type="similarity">
    <text evidence="1">Belongs to the nitroreductase family.</text>
</comment>
<dbReference type="Gene3D" id="3.40.109.10">
    <property type="entry name" value="NADH Oxidase"/>
    <property type="match status" value="1"/>
</dbReference>
<dbReference type="PANTHER" id="PTHR43673">
    <property type="entry name" value="NAD(P)H NITROREDUCTASE YDGI-RELATED"/>
    <property type="match status" value="1"/>
</dbReference>
<dbReference type="SUPFAM" id="SSF55469">
    <property type="entry name" value="FMN-dependent nitroreductase-like"/>
    <property type="match status" value="1"/>
</dbReference>
<feature type="domain" description="Nitroreductase" evidence="3">
    <location>
        <begin position="7"/>
        <end position="183"/>
    </location>
</feature>
<dbReference type="AlphaFoldDB" id="A0A533QEZ5"/>
<proteinExistence type="inferred from homology"/>
<accession>A0A533QEZ5</accession>
<protein>
    <submittedName>
        <fullName evidence="4">Nitroreductase family protein</fullName>
    </submittedName>
</protein>
<dbReference type="InterPro" id="IPR029479">
    <property type="entry name" value="Nitroreductase"/>
</dbReference>
<dbReference type="GO" id="GO:0016491">
    <property type="term" value="F:oxidoreductase activity"/>
    <property type="evidence" value="ECO:0007669"/>
    <property type="project" value="UniProtKB-KW"/>
</dbReference>
<organism evidence="4 5">
    <name type="scientific">Candidatus Jettenia ecosi</name>
    <dbReference type="NCBI Taxonomy" id="2494326"/>
    <lineage>
        <taxon>Bacteria</taxon>
        <taxon>Pseudomonadati</taxon>
        <taxon>Planctomycetota</taxon>
        <taxon>Candidatus Brocadiia</taxon>
        <taxon>Candidatus Brocadiales</taxon>
        <taxon>Candidatus Brocadiaceae</taxon>
        <taxon>Candidatus Jettenia</taxon>
    </lineage>
</organism>
<gene>
    <name evidence="4" type="ORF">JETT_0341</name>
</gene>
<evidence type="ECO:0000313" key="5">
    <source>
        <dbReference type="Proteomes" id="UP000319783"/>
    </source>
</evidence>
<reference evidence="4 5" key="1">
    <citation type="submission" date="2019-04" db="EMBL/GenBank/DDBJ databases">
        <title>Genome of a novel bacterium Candidatus Jettenia ecosi reconstructed from metagenome of an anammox bioreactor.</title>
        <authorList>
            <person name="Mardanov A.V."/>
            <person name="Beletsky A.V."/>
            <person name="Ravin N.V."/>
            <person name="Botchkova E.A."/>
            <person name="Litti Y.V."/>
            <person name="Nozhevnikova A.N."/>
        </authorList>
    </citation>
    <scope>NUCLEOTIDE SEQUENCE [LARGE SCALE GENOMIC DNA]</scope>
    <source>
        <strain evidence="4">J2</strain>
    </source>
</reference>
<dbReference type="PANTHER" id="PTHR43673:SF10">
    <property type="entry name" value="NADH DEHYDROGENASE_NAD(P)H NITROREDUCTASE XCC3605-RELATED"/>
    <property type="match status" value="1"/>
</dbReference>
<comment type="caution">
    <text evidence="4">The sequence shown here is derived from an EMBL/GenBank/DDBJ whole genome shotgun (WGS) entry which is preliminary data.</text>
</comment>
<keyword evidence="2" id="KW-0560">Oxidoreductase</keyword>
<evidence type="ECO:0000313" key="4">
    <source>
        <dbReference type="EMBL" id="TLD43336.1"/>
    </source>
</evidence>
<evidence type="ECO:0000256" key="1">
    <source>
        <dbReference type="ARBA" id="ARBA00007118"/>
    </source>
</evidence>
<name>A0A533QEZ5_9BACT</name>
<evidence type="ECO:0000256" key="2">
    <source>
        <dbReference type="ARBA" id="ARBA00023002"/>
    </source>
</evidence>